<evidence type="ECO:0000313" key="2">
    <source>
        <dbReference type="EMBL" id="CAG8661234.1"/>
    </source>
</evidence>
<feature type="chain" id="PRO_5040127653" evidence="1">
    <location>
        <begin position="19"/>
        <end position="82"/>
    </location>
</feature>
<feature type="non-terminal residue" evidence="2">
    <location>
        <position position="82"/>
    </location>
</feature>
<keyword evidence="1" id="KW-0732">Signal</keyword>
<evidence type="ECO:0000313" key="3">
    <source>
        <dbReference type="Proteomes" id="UP000789405"/>
    </source>
</evidence>
<sequence length="82" mass="9579">MKLYILVLFNWWISRLSEKNNDFCFLFPIHLQTKILVVLNGHDFIIEIGQLDSQFGSYLSYICKYDGIQSELCKTPTEAITT</sequence>
<keyword evidence="3" id="KW-1185">Reference proteome</keyword>
<dbReference type="OrthoDB" id="2393674at2759"/>
<dbReference type="AlphaFoldDB" id="A0A9N9E7D4"/>
<accession>A0A9N9E7D4</accession>
<reference evidence="2" key="1">
    <citation type="submission" date="2021-06" db="EMBL/GenBank/DDBJ databases">
        <authorList>
            <person name="Kallberg Y."/>
            <person name="Tangrot J."/>
            <person name="Rosling A."/>
        </authorList>
    </citation>
    <scope>NUCLEOTIDE SEQUENCE</scope>
    <source>
        <strain evidence="2">MA453B</strain>
    </source>
</reference>
<dbReference type="Proteomes" id="UP000789405">
    <property type="component" value="Unassembled WGS sequence"/>
</dbReference>
<protein>
    <submittedName>
        <fullName evidence="2">13516_t:CDS:1</fullName>
    </submittedName>
</protein>
<comment type="caution">
    <text evidence="2">The sequence shown here is derived from an EMBL/GenBank/DDBJ whole genome shotgun (WGS) entry which is preliminary data.</text>
</comment>
<proteinExistence type="predicted"/>
<name>A0A9N9E7D4_9GLOM</name>
<gene>
    <name evidence="2" type="ORF">DERYTH_LOCUS10724</name>
</gene>
<evidence type="ECO:0000256" key="1">
    <source>
        <dbReference type="SAM" id="SignalP"/>
    </source>
</evidence>
<feature type="signal peptide" evidence="1">
    <location>
        <begin position="1"/>
        <end position="18"/>
    </location>
</feature>
<dbReference type="EMBL" id="CAJVPY010006361">
    <property type="protein sequence ID" value="CAG8661234.1"/>
    <property type="molecule type" value="Genomic_DNA"/>
</dbReference>
<organism evidence="2 3">
    <name type="scientific">Dentiscutata erythropus</name>
    <dbReference type="NCBI Taxonomy" id="1348616"/>
    <lineage>
        <taxon>Eukaryota</taxon>
        <taxon>Fungi</taxon>
        <taxon>Fungi incertae sedis</taxon>
        <taxon>Mucoromycota</taxon>
        <taxon>Glomeromycotina</taxon>
        <taxon>Glomeromycetes</taxon>
        <taxon>Diversisporales</taxon>
        <taxon>Gigasporaceae</taxon>
        <taxon>Dentiscutata</taxon>
    </lineage>
</organism>